<comment type="caution">
    <text evidence="4">The sequence shown here is derived from an EMBL/GenBank/DDBJ whole genome shotgun (WGS) entry which is preliminary data.</text>
</comment>
<dbReference type="PROSITE" id="PS50887">
    <property type="entry name" value="GGDEF"/>
    <property type="match status" value="1"/>
</dbReference>
<feature type="domain" description="EAL" evidence="2">
    <location>
        <begin position="352"/>
        <end position="601"/>
    </location>
</feature>
<dbReference type="Proteomes" id="UP000598467">
    <property type="component" value="Unassembled WGS sequence"/>
</dbReference>
<keyword evidence="1" id="KW-0472">Membrane</keyword>
<dbReference type="SMART" id="SM00267">
    <property type="entry name" value="GGDEF"/>
    <property type="match status" value="1"/>
</dbReference>
<dbReference type="InterPro" id="IPR000160">
    <property type="entry name" value="GGDEF_dom"/>
</dbReference>
<evidence type="ECO:0000313" key="4">
    <source>
        <dbReference type="EMBL" id="MBD1545857.1"/>
    </source>
</evidence>
<gene>
    <name evidence="4" type="ORF">HK439_06250</name>
</gene>
<dbReference type="CDD" id="cd01948">
    <property type="entry name" value="EAL"/>
    <property type="match status" value="1"/>
</dbReference>
<dbReference type="PANTHER" id="PTHR44757">
    <property type="entry name" value="DIGUANYLATE CYCLASE DGCP"/>
    <property type="match status" value="1"/>
</dbReference>
<dbReference type="CDD" id="cd01949">
    <property type="entry name" value="GGDEF"/>
    <property type="match status" value="1"/>
</dbReference>
<dbReference type="FunFam" id="3.20.20.450:FF:000001">
    <property type="entry name" value="Cyclic di-GMP phosphodiesterase yahA"/>
    <property type="match status" value="1"/>
</dbReference>
<evidence type="ECO:0000256" key="1">
    <source>
        <dbReference type="SAM" id="Phobius"/>
    </source>
</evidence>
<evidence type="ECO:0000313" key="5">
    <source>
        <dbReference type="Proteomes" id="UP000598467"/>
    </source>
</evidence>
<name>A0A926S5X4_9HYPH</name>
<proteinExistence type="predicted"/>
<feature type="domain" description="GGDEF" evidence="3">
    <location>
        <begin position="209"/>
        <end position="343"/>
    </location>
</feature>
<dbReference type="AlphaFoldDB" id="A0A926S5X4"/>
<evidence type="ECO:0000259" key="2">
    <source>
        <dbReference type="PROSITE" id="PS50883"/>
    </source>
</evidence>
<dbReference type="Pfam" id="PF00990">
    <property type="entry name" value="GGDEF"/>
    <property type="match status" value="1"/>
</dbReference>
<reference evidence="4" key="1">
    <citation type="submission" date="2020-05" db="EMBL/GenBank/DDBJ databases">
        <title>Identification of trans-AT polyketide cluster in two marine bacteria, producers of a novel glutaramide-containing polyketide sesbanimide D and analogs.</title>
        <authorList>
            <person name="Kacar D."/>
            <person name="Rodriguez P."/>
            <person name="Canedo L."/>
            <person name="Gonzalez E."/>
            <person name="Galan B."/>
            <person name="De La Calle F."/>
            <person name="Garcia J.L."/>
        </authorList>
    </citation>
    <scope>NUCLEOTIDE SEQUENCE</scope>
    <source>
        <strain evidence="4">PHM038</strain>
    </source>
</reference>
<dbReference type="PANTHER" id="PTHR44757:SF2">
    <property type="entry name" value="BIOFILM ARCHITECTURE MAINTENANCE PROTEIN MBAA"/>
    <property type="match status" value="1"/>
</dbReference>
<protein>
    <submittedName>
        <fullName evidence="4">EAL domain-containing protein</fullName>
    </submittedName>
</protein>
<sequence>MTQGDGPFIRLIRWIAIFTTVVIAVGPPALYLYFGYLSIHGEIIGEAKFKARQITRLINTNPEYWQFESGRIGEMLEDGEGLKNENFHRVVRNDGKLIVQRPAIEPEYTWPNARVWHELTDYGTPVGHLEIVHSLEPLYKQGAVVAAFSLLSSIFVYWAFRMVPMRMLTRAWERITYLATHDSLTDLPNRALFIDRLGKVLRAGRRLPDAVTIYAFDLDFFKDINDTLGHAAGDQLLYQAASRMKECLREGDVLARLGGDEFAACQIGIADPQMAAATAERLIAAFKKPFNLNGTEAFVGVSIGIAICTKDCKVRPSLLLNSADLALYKSKQNGRNTYHFFEEEMNSDLRRRKSLEAGLRKALTNEDLRLEYQPQVELSTQKITGFEALARWQHPEMGEIPPSQFIPIAETSGMMRPLTEWIVHKACHDAVRWGDLKIAVNLAPSLFQQTGLTRIIYSALEESGLPPERLELEITEDNLIGDTERTLTILRELKEMGVQIALDDFGTGFSSLGYLRQFPFDKIKIDRSFINDIGNEDDADAIVRAIISMGHALKMDVIAEGVETLEQANILMAEGCEQVQGFLYGRPMPRRDIETLLTALHTLRDDKDQPARNAG</sequence>
<feature type="transmembrane region" description="Helical" evidence="1">
    <location>
        <begin position="12"/>
        <end position="34"/>
    </location>
</feature>
<dbReference type="RefSeq" id="WP_190290534.1">
    <property type="nucleotide sequence ID" value="NZ_JABFCZ010000006.1"/>
</dbReference>
<feature type="transmembrane region" description="Helical" evidence="1">
    <location>
        <begin position="142"/>
        <end position="160"/>
    </location>
</feature>
<dbReference type="PROSITE" id="PS50883">
    <property type="entry name" value="EAL"/>
    <property type="match status" value="1"/>
</dbReference>
<keyword evidence="1" id="KW-1133">Transmembrane helix</keyword>
<dbReference type="SUPFAM" id="SSF141868">
    <property type="entry name" value="EAL domain-like"/>
    <property type="match status" value="1"/>
</dbReference>
<evidence type="ECO:0000259" key="3">
    <source>
        <dbReference type="PROSITE" id="PS50887"/>
    </source>
</evidence>
<dbReference type="Gene3D" id="3.30.70.270">
    <property type="match status" value="1"/>
</dbReference>
<dbReference type="InterPro" id="IPR035919">
    <property type="entry name" value="EAL_sf"/>
</dbReference>
<dbReference type="SUPFAM" id="SSF55073">
    <property type="entry name" value="Nucleotide cyclase"/>
    <property type="match status" value="1"/>
</dbReference>
<keyword evidence="1" id="KW-0812">Transmembrane</keyword>
<dbReference type="InterPro" id="IPR001633">
    <property type="entry name" value="EAL_dom"/>
</dbReference>
<dbReference type="Gene3D" id="3.20.20.450">
    <property type="entry name" value="EAL domain"/>
    <property type="match status" value="1"/>
</dbReference>
<dbReference type="InterPro" id="IPR043128">
    <property type="entry name" value="Rev_trsase/Diguanyl_cyclase"/>
</dbReference>
<dbReference type="InterPro" id="IPR029787">
    <property type="entry name" value="Nucleotide_cyclase"/>
</dbReference>
<dbReference type="InterPro" id="IPR052155">
    <property type="entry name" value="Biofilm_reg_signaling"/>
</dbReference>
<dbReference type="Pfam" id="PF00563">
    <property type="entry name" value="EAL"/>
    <property type="match status" value="1"/>
</dbReference>
<accession>A0A926S5X4</accession>
<dbReference type="SMART" id="SM00052">
    <property type="entry name" value="EAL"/>
    <property type="match status" value="1"/>
</dbReference>
<dbReference type="NCBIfam" id="TIGR00254">
    <property type="entry name" value="GGDEF"/>
    <property type="match status" value="1"/>
</dbReference>
<organism evidence="4 5">
    <name type="scientific">Roseibium aggregatum</name>
    <dbReference type="NCBI Taxonomy" id="187304"/>
    <lineage>
        <taxon>Bacteria</taxon>
        <taxon>Pseudomonadati</taxon>
        <taxon>Pseudomonadota</taxon>
        <taxon>Alphaproteobacteria</taxon>
        <taxon>Hyphomicrobiales</taxon>
        <taxon>Stappiaceae</taxon>
        <taxon>Roseibium</taxon>
    </lineage>
</organism>
<dbReference type="EMBL" id="JABFCZ010000006">
    <property type="protein sequence ID" value="MBD1545857.1"/>
    <property type="molecule type" value="Genomic_DNA"/>
</dbReference>